<sequence>MDSEPRMIVLTGLVFGAVTIGAYVSQLDNDWSSGQNASLTADAERGVSATGAVAEPSDDRTHEAASAQAMRRRALRDDVAALRAQSNLSIGAQAGDALAIAALQYARVTNEQQTSQPLLTNPWQPTNAPLQSAPNSSLPQTSPATNPQHAPHGRGVHGEHPRGVSGGTKKPRSAQGAATTSGTSHARGGSHRSSSTGERSAKKAASVAPEAWPGSQGVDSPASVSRAEAASQAEPESIASDAPRTRAEVRAELERARENGTFPAFGNPEPMGPRP</sequence>
<evidence type="ECO:0000313" key="2">
    <source>
        <dbReference type="EMBL" id="MCC8400372.1"/>
    </source>
</evidence>
<dbReference type="RefSeq" id="WP_230559296.1">
    <property type="nucleotide sequence ID" value="NZ_JAJITC010000001.1"/>
</dbReference>
<name>A0ABS8K6L7_9BURK</name>
<feature type="compositionally biased region" description="Basic and acidic residues" evidence="1">
    <location>
        <begin position="243"/>
        <end position="258"/>
    </location>
</feature>
<dbReference type="Proteomes" id="UP001430614">
    <property type="component" value="Unassembled WGS sequence"/>
</dbReference>
<dbReference type="InterPro" id="IPR025421">
    <property type="entry name" value="DUF4148"/>
</dbReference>
<evidence type="ECO:0000256" key="1">
    <source>
        <dbReference type="SAM" id="MobiDB-lite"/>
    </source>
</evidence>
<dbReference type="Pfam" id="PF13663">
    <property type="entry name" value="DUF4148"/>
    <property type="match status" value="1"/>
</dbReference>
<dbReference type="EMBL" id="JAJITC010000001">
    <property type="protein sequence ID" value="MCC8400372.1"/>
    <property type="molecule type" value="Genomic_DNA"/>
</dbReference>
<feature type="region of interest" description="Disordered" evidence="1">
    <location>
        <begin position="49"/>
        <end position="68"/>
    </location>
</feature>
<comment type="caution">
    <text evidence="2">The sequence shown here is derived from an EMBL/GenBank/DDBJ whole genome shotgun (WGS) entry which is preliminary data.</text>
</comment>
<protein>
    <submittedName>
        <fullName evidence="2">DUF4148 domain-containing protein</fullName>
    </submittedName>
</protein>
<proteinExistence type="predicted"/>
<reference evidence="2 3" key="1">
    <citation type="submission" date="2021-11" db="EMBL/GenBank/DDBJ databases">
        <authorList>
            <person name="Oh E.-T."/>
            <person name="Kim S.-B."/>
        </authorList>
    </citation>
    <scope>NUCLEOTIDE SEQUENCE [LARGE SCALE GENOMIC DNA]</scope>
    <source>
        <strain evidence="2 3">MMS20-SJTN17</strain>
    </source>
</reference>
<keyword evidence="3" id="KW-1185">Reference proteome</keyword>
<evidence type="ECO:0000313" key="3">
    <source>
        <dbReference type="Proteomes" id="UP001430614"/>
    </source>
</evidence>
<feature type="compositionally biased region" description="Polar residues" evidence="1">
    <location>
        <begin position="117"/>
        <end position="148"/>
    </location>
</feature>
<gene>
    <name evidence="2" type="ORF">LJ655_00445</name>
</gene>
<feature type="region of interest" description="Disordered" evidence="1">
    <location>
        <begin position="117"/>
        <end position="275"/>
    </location>
</feature>
<feature type="compositionally biased region" description="Low complexity" evidence="1">
    <location>
        <begin position="173"/>
        <end position="198"/>
    </location>
</feature>
<organism evidence="2 3">
    <name type="scientific">Paraburkholderia translucens</name>
    <dbReference type="NCBI Taxonomy" id="2886945"/>
    <lineage>
        <taxon>Bacteria</taxon>
        <taxon>Pseudomonadati</taxon>
        <taxon>Pseudomonadota</taxon>
        <taxon>Betaproteobacteria</taxon>
        <taxon>Burkholderiales</taxon>
        <taxon>Burkholderiaceae</taxon>
        <taxon>Paraburkholderia</taxon>
    </lineage>
</organism>
<accession>A0ABS8K6L7</accession>